<sequence>MLIFLHDDMHRFPPAPNEAAIFENGVEGTAVLACKRHFAVRGSGVFWDNPVGIYQLRVSLGGSNHSGGLLVLIQEITARAAKLIMGGDDVKVRSTGVQGDQPIRRLP</sequence>
<accession>A0A249DYZ1</accession>
<evidence type="ECO:0000313" key="2">
    <source>
        <dbReference type="Proteomes" id="UP000216438"/>
    </source>
</evidence>
<reference evidence="2" key="1">
    <citation type="submission" date="2016-06" db="EMBL/GenBank/DDBJ databases">
        <authorList>
            <person name="Chen W."/>
            <person name="Hasegawa D.K."/>
        </authorList>
    </citation>
    <scope>NUCLEOTIDE SEQUENCE [LARGE SCALE GENOMIC DNA]</scope>
    <source>
        <strain evidence="2">MEAM1</strain>
    </source>
</reference>
<gene>
    <name evidence="1" type="ORF">BA171_02400</name>
</gene>
<protein>
    <submittedName>
        <fullName evidence="1">Uncharacterized protein</fullName>
    </submittedName>
</protein>
<organism evidence="1 2">
    <name type="scientific">Candidatus Hamiltonella defensa</name>
    <name type="common">Bemisia tabaci</name>
    <dbReference type="NCBI Taxonomy" id="672795"/>
    <lineage>
        <taxon>Bacteria</taxon>
        <taxon>Pseudomonadati</taxon>
        <taxon>Pseudomonadota</taxon>
        <taxon>Gammaproteobacteria</taxon>
        <taxon>Enterobacterales</taxon>
        <taxon>Enterobacteriaceae</taxon>
        <taxon>aphid secondary symbionts</taxon>
        <taxon>Candidatus Williamhamiltonella</taxon>
    </lineage>
</organism>
<dbReference type="EMBL" id="CP016303">
    <property type="protein sequence ID" value="ASX26002.1"/>
    <property type="molecule type" value="Genomic_DNA"/>
</dbReference>
<name>A0A249DYZ1_9ENTR</name>
<reference evidence="1 2" key="2">
    <citation type="submission" date="2017-09" db="EMBL/GenBank/DDBJ databases">
        <title>The genome of whitefly Bemisia tabaci, a global crop pest, provides novel insights into virus transmission, host adaptation and insecticide resistance.</title>
        <authorList>
            <person name="Kaur N."/>
            <person name="Kliot A."/>
            <person name="Pinheiro P.V."/>
            <person name="Luan J."/>
            <person name="Zheng Y."/>
            <person name="Liu W."/>
            <person name="Sun H."/>
            <person name="Yang X."/>
            <person name="Xu Y."/>
            <person name="Luo Y."/>
            <person name="Kruse A."/>
            <person name="Fisher T.W."/>
            <person name="Nelson D.R."/>
            <person name="Elimelech M."/>
            <person name="MacCoss M."/>
            <person name="Johnson R."/>
            <person name="Cohen E."/>
            <person name="Hunter W.B."/>
            <person name="Brown J.K."/>
            <person name="Jander G."/>
            <person name="Cilia M."/>
            <person name="Douglas A.E."/>
            <person name="Ghanim M."/>
            <person name="Simmons A.M."/>
            <person name="Wintermantel W.M."/>
            <person name="Ling K.-S."/>
            <person name="Fei Z."/>
        </authorList>
    </citation>
    <scope>NUCLEOTIDE SEQUENCE [LARGE SCALE GENOMIC DNA]</scope>
    <source>
        <strain evidence="1 2">MEAM1</strain>
    </source>
</reference>
<dbReference type="AlphaFoldDB" id="A0A249DYZ1"/>
<proteinExistence type="predicted"/>
<dbReference type="Proteomes" id="UP000216438">
    <property type="component" value="Chromosome"/>
</dbReference>
<evidence type="ECO:0000313" key="1">
    <source>
        <dbReference type="EMBL" id="ASX26002.1"/>
    </source>
</evidence>